<dbReference type="Gene3D" id="3.90.470.10">
    <property type="entry name" value="Ribosomal protein L22/L17"/>
    <property type="match status" value="1"/>
</dbReference>
<dbReference type="PANTHER" id="PTHR13501:SF10">
    <property type="entry name" value="LARGE RIBOSOMAL SUBUNIT PROTEIN UL22M"/>
    <property type="match status" value="1"/>
</dbReference>
<geneLocation type="chloroplast" evidence="7"/>
<evidence type="ECO:0000256" key="3">
    <source>
        <dbReference type="ARBA" id="ARBA00023274"/>
    </source>
</evidence>
<dbReference type="GO" id="GO:0009507">
    <property type="term" value="C:chloroplast"/>
    <property type="evidence" value="ECO:0007669"/>
    <property type="project" value="UniProtKB-SubCell"/>
</dbReference>
<keyword evidence="2 5" id="KW-0689">Ribosomal protein</keyword>
<comment type="function">
    <text evidence="6">The globular domain of the protein is located near the polypeptide exit tunnel on the outside of the subunit, while an extended beta-hairpin is found that lines the wall of the exit tunnel in the center of the 70S ribosome.</text>
</comment>
<dbReference type="InterPro" id="IPR036394">
    <property type="entry name" value="Ribosomal_uL22_sf"/>
</dbReference>
<evidence type="ECO:0000256" key="2">
    <source>
        <dbReference type="ARBA" id="ARBA00022980"/>
    </source>
</evidence>
<keyword evidence="7" id="KW-0934">Plastid</keyword>
<name>A0A290Y2K7_ZOSMR</name>
<dbReference type="GO" id="GO:0003735">
    <property type="term" value="F:structural constituent of ribosome"/>
    <property type="evidence" value="ECO:0007669"/>
    <property type="project" value="InterPro"/>
</dbReference>
<comment type="subcellular location">
    <subcellularLocation>
        <location evidence="6">Plastid</location>
        <location evidence="6">Chloroplast</location>
    </subcellularLocation>
</comment>
<dbReference type="GO" id="GO:0015934">
    <property type="term" value="C:large ribosomal subunit"/>
    <property type="evidence" value="ECO:0007669"/>
    <property type="project" value="InterPro"/>
</dbReference>
<comment type="function">
    <text evidence="6">This protein binds specifically to 23S rRNA.</text>
</comment>
<dbReference type="InterPro" id="IPR047867">
    <property type="entry name" value="Ribosomal_uL22_bac/org-type"/>
</dbReference>
<evidence type="ECO:0000313" key="7">
    <source>
        <dbReference type="EMBL" id="ATD85261.1"/>
    </source>
</evidence>
<keyword evidence="7" id="KW-0150">Chloroplast</keyword>
<dbReference type="AlphaFoldDB" id="A0A290Y2K7"/>
<organism evidence="7">
    <name type="scientific">Zostera marina</name>
    <name type="common">Eelgrass</name>
    <dbReference type="NCBI Taxonomy" id="29655"/>
    <lineage>
        <taxon>Eukaryota</taxon>
        <taxon>Viridiplantae</taxon>
        <taxon>Streptophyta</taxon>
        <taxon>Embryophyta</taxon>
        <taxon>Tracheophyta</taxon>
        <taxon>Spermatophyta</taxon>
        <taxon>Magnoliopsida</taxon>
        <taxon>Liliopsida</taxon>
        <taxon>Zosteraceae</taxon>
        <taxon>Zostera</taxon>
    </lineage>
</organism>
<accession>A0A290Y2K7</accession>
<dbReference type="GeneID" id="34682716"/>
<evidence type="ECO:0000256" key="6">
    <source>
        <dbReference type="RuleBase" id="RU004009"/>
    </source>
</evidence>
<comment type="similarity">
    <text evidence="1 5">Belongs to the universal ribosomal protein uL22 family.</text>
</comment>
<dbReference type="GO" id="GO:0006412">
    <property type="term" value="P:translation"/>
    <property type="evidence" value="ECO:0007669"/>
    <property type="project" value="InterPro"/>
</dbReference>
<evidence type="ECO:0000256" key="5">
    <source>
        <dbReference type="RuleBase" id="RU004005"/>
    </source>
</evidence>
<protein>
    <recommendedName>
        <fullName evidence="4 6">50S ribosomal protein L22, chloroplastic</fullName>
    </recommendedName>
</protein>
<reference evidence="7" key="1">
    <citation type="journal article" date="2017" name="Conserv Genet Resour">
        <title>Characterization of the complete chloroplast genome of the seagrass Zostera marina using Illumina sequencing technology.</title>
        <authorList>
            <person name="Xing Q."/>
            <person name="Dong G."/>
        </authorList>
    </citation>
    <scope>NUCLEOTIDE SEQUENCE</scope>
</reference>
<gene>
    <name evidence="7" type="primary">rpl22</name>
</gene>
<proteinExistence type="inferred from homology"/>
<dbReference type="Pfam" id="PF00237">
    <property type="entry name" value="Ribosomal_L22"/>
    <property type="match status" value="1"/>
</dbReference>
<dbReference type="InterPro" id="IPR001063">
    <property type="entry name" value="Ribosomal_uL22"/>
</dbReference>
<evidence type="ECO:0000256" key="1">
    <source>
        <dbReference type="ARBA" id="ARBA00009451"/>
    </source>
</evidence>
<dbReference type="RefSeq" id="YP_009433351.1">
    <property type="nucleotide sequence ID" value="NC_036014.1"/>
</dbReference>
<dbReference type="PANTHER" id="PTHR13501">
    <property type="entry name" value="CHLOROPLAST 50S RIBOSOMAL PROTEIN L22-RELATED"/>
    <property type="match status" value="1"/>
</dbReference>
<evidence type="ECO:0000256" key="4">
    <source>
        <dbReference type="ARBA" id="ARBA00035416"/>
    </source>
</evidence>
<keyword evidence="3 5" id="KW-0687">Ribonucleoprotein</keyword>
<sequence length="122" mass="14224">MKPKNWRIYHPKSLEVKAFLRNLCISTARRKINQIRGHSYKDTLLILELMPYKTHDPLFRVLYSVTSNASHNIGLKKKIYILDISRVEVNTSPFVKKLKPGAQGRSYTIKKTYLSYNNRIGS</sequence>
<dbReference type="EMBL" id="MF370229">
    <property type="protein sequence ID" value="ATD85261.1"/>
    <property type="molecule type" value="Genomic_DNA"/>
</dbReference>
<dbReference type="SUPFAM" id="SSF54843">
    <property type="entry name" value="Ribosomal protein L22"/>
    <property type="match status" value="1"/>
</dbReference>